<evidence type="ECO:0000313" key="6">
    <source>
        <dbReference type="Proteomes" id="UP001500929"/>
    </source>
</evidence>
<comment type="caution">
    <text evidence="5">The sequence shown here is derived from an EMBL/GenBank/DDBJ whole genome shotgun (WGS) entry which is preliminary data.</text>
</comment>
<dbReference type="InterPro" id="IPR011032">
    <property type="entry name" value="GroES-like_sf"/>
</dbReference>
<dbReference type="Gene3D" id="3.90.180.10">
    <property type="entry name" value="Medium-chain alcohol dehydrogenases, catalytic domain"/>
    <property type="match status" value="2"/>
</dbReference>
<sequence length="299" mass="31245">MTGILLRTEISSICGSDLHGLRAGHEAGSNLEELGHESVGVVVKSDDPGFTPGQRVLHAPVVEDGRTFAPFQRARPGFLVAVPEGLDAERAVFGQQLGTVLWSLTHYLPTGAVPTTAFIAGAGPAGLLFLQVLRGLGAELVVVSEPVEWRRELAARFGAVTTTPEEADGLVASLTDGRGVALAVDASGAAVARAQCVQLAAQEGVVGFFGIPNDDEMRFDLDLSAAFGKNLTLSTVQGAQFEPGLTSFSRALEMIADGSIDVDSLISHRLTLDQVGYAFDIAARIADGAVKVLVDVRDA</sequence>
<dbReference type="EMBL" id="BAAAQY010000003">
    <property type="protein sequence ID" value="GAA2227876.1"/>
    <property type="molecule type" value="Genomic_DNA"/>
</dbReference>
<evidence type="ECO:0000259" key="3">
    <source>
        <dbReference type="Pfam" id="PF00107"/>
    </source>
</evidence>
<evidence type="ECO:0000256" key="1">
    <source>
        <dbReference type="ARBA" id="ARBA00001947"/>
    </source>
</evidence>
<reference evidence="5 6" key="1">
    <citation type="journal article" date="2019" name="Int. J. Syst. Evol. Microbiol.">
        <title>The Global Catalogue of Microorganisms (GCM) 10K type strain sequencing project: providing services to taxonomists for standard genome sequencing and annotation.</title>
        <authorList>
            <consortium name="The Broad Institute Genomics Platform"/>
            <consortium name="The Broad Institute Genome Sequencing Center for Infectious Disease"/>
            <person name="Wu L."/>
            <person name="Ma J."/>
        </authorList>
    </citation>
    <scope>NUCLEOTIDE SEQUENCE [LARGE SCALE GENOMIC DNA]</scope>
    <source>
        <strain evidence="5 6">JCM 16117</strain>
    </source>
</reference>
<organism evidence="5 6">
    <name type="scientific">Herbiconiux moechotypicola</name>
    <dbReference type="NCBI Taxonomy" id="637393"/>
    <lineage>
        <taxon>Bacteria</taxon>
        <taxon>Bacillati</taxon>
        <taxon>Actinomycetota</taxon>
        <taxon>Actinomycetes</taxon>
        <taxon>Micrococcales</taxon>
        <taxon>Microbacteriaceae</taxon>
        <taxon>Herbiconiux</taxon>
    </lineage>
</organism>
<dbReference type="RefSeq" id="WP_259478535.1">
    <property type="nucleotide sequence ID" value="NZ_BAAAQY010000003.1"/>
</dbReference>
<dbReference type="InterPro" id="IPR013149">
    <property type="entry name" value="ADH-like_C"/>
</dbReference>
<dbReference type="PANTHER" id="PTHR43401">
    <property type="entry name" value="L-THREONINE 3-DEHYDROGENASE"/>
    <property type="match status" value="1"/>
</dbReference>
<dbReference type="Pfam" id="PF08240">
    <property type="entry name" value="ADH_N"/>
    <property type="match status" value="1"/>
</dbReference>
<dbReference type="Gene3D" id="3.40.50.720">
    <property type="entry name" value="NAD(P)-binding Rossmann-like Domain"/>
    <property type="match status" value="1"/>
</dbReference>
<proteinExistence type="predicted"/>
<protein>
    <submittedName>
        <fullName evidence="5">Zinc-dependent dehydrogenase</fullName>
    </submittedName>
</protein>
<comment type="cofactor">
    <cofactor evidence="1">
        <name>Zn(2+)</name>
        <dbReference type="ChEBI" id="CHEBI:29105"/>
    </cofactor>
</comment>
<evidence type="ECO:0000313" key="5">
    <source>
        <dbReference type="EMBL" id="GAA2227876.1"/>
    </source>
</evidence>
<dbReference type="SUPFAM" id="SSF51735">
    <property type="entry name" value="NAD(P)-binding Rossmann-fold domains"/>
    <property type="match status" value="1"/>
</dbReference>
<dbReference type="Pfam" id="PF00107">
    <property type="entry name" value="ADH_zinc_N"/>
    <property type="match status" value="1"/>
</dbReference>
<feature type="domain" description="Alcohol dehydrogenase-like C-terminal" evidence="3">
    <location>
        <begin position="126"/>
        <end position="240"/>
    </location>
</feature>
<accession>A0ABN3DD16</accession>
<evidence type="ECO:0000256" key="2">
    <source>
        <dbReference type="ARBA" id="ARBA00023002"/>
    </source>
</evidence>
<gene>
    <name evidence="5" type="ORF">GCM10009851_10210</name>
</gene>
<keyword evidence="6" id="KW-1185">Reference proteome</keyword>
<dbReference type="InterPro" id="IPR036291">
    <property type="entry name" value="NAD(P)-bd_dom_sf"/>
</dbReference>
<feature type="domain" description="Alcohol dehydrogenase-like N-terminal" evidence="4">
    <location>
        <begin position="4"/>
        <end position="61"/>
    </location>
</feature>
<dbReference type="SUPFAM" id="SSF50129">
    <property type="entry name" value="GroES-like"/>
    <property type="match status" value="1"/>
</dbReference>
<name>A0ABN3DD16_9MICO</name>
<dbReference type="InterPro" id="IPR013154">
    <property type="entry name" value="ADH-like_N"/>
</dbReference>
<evidence type="ECO:0000259" key="4">
    <source>
        <dbReference type="Pfam" id="PF08240"/>
    </source>
</evidence>
<dbReference type="InterPro" id="IPR050129">
    <property type="entry name" value="Zn_alcohol_dh"/>
</dbReference>
<keyword evidence="2" id="KW-0560">Oxidoreductase</keyword>
<dbReference type="PANTHER" id="PTHR43401:SF2">
    <property type="entry name" value="L-THREONINE 3-DEHYDROGENASE"/>
    <property type="match status" value="1"/>
</dbReference>
<dbReference type="Proteomes" id="UP001500929">
    <property type="component" value="Unassembled WGS sequence"/>
</dbReference>